<feature type="region of interest" description="Disordered" evidence="1">
    <location>
        <begin position="294"/>
        <end position="338"/>
    </location>
</feature>
<evidence type="ECO:0000313" key="2">
    <source>
        <dbReference type="EMBL" id="KKM13710.1"/>
    </source>
</evidence>
<sequence>MSEENAEQSVQTADAEQESSTFDEIAAKMAKIRGESSGDSQSTDENVDETKPTDTEDTQSGVEDDGGKSEAADENALLLPSGHRRAALARGWTTEEVDHYLETRPDEAATRFEELYNERRKENDQWSRRGRELLAAEQNASGADGKKDDEPLKGLDHYDMDALVEKHPDSEGLIRDLVDPLNKQIDRMNETADRLAGSEKFVKDSQDTTLLNISQEFLTSKTMEPYRKTYGTLVKDLTEDQYKARQELFGEADIIVAGAADHGRQITVQEALERAHIQVSQGSRDEAIRQGIRDSLRKRTKTQQSSHKRTSSSGDNQPITDEELERRTEARMQEIRNK</sequence>
<feature type="compositionally biased region" description="Basic residues" evidence="1">
    <location>
        <begin position="298"/>
        <end position="310"/>
    </location>
</feature>
<proteinExistence type="predicted"/>
<gene>
    <name evidence="2" type="ORF">LCGC14_1713490</name>
</gene>
<reference evidence="2" key="1">
    <citation type="journal article" date="2015" name="Nature">
        <title>Complex archaea that bridge the gap between prokaryotes and eukaryotes.</title>
        <authorList>
            <person name="Spang A."/>
            <person name="Saw J.H."/>
            <person name="Jorgensen S.L."/>
            <person name="Zaremba-Niedzwiedzka K."/>
            <person name="Martijn J."/>
            <person name="Lind A.E."/>
            <person name="van Eijk R."/>
            <person name="Schleper C."/>
            <person name="Guy L."/>
            <person name="Ettema T.J."/>
        </authorList>
    </citation>
    <scope>NUCLEOTIDE SEQUENCE</scope>
</reference>
<feature type="compositionally biased region" description="Basic and acidic residues" evidence="1">
    <location>
        <begin position="144"/>
        <end position="154"/>
    </location>
</feature>
<dbReference type="EMBL" id="LAZR01015321">
    <property type="protein sequence ID" value="KKM13710.1"/>
    <property type="molecule type" value="Genomic_DNA"/>
</dbReference>
<feature type="region of interest" description="Disordered" evidence="1">
    <location>
        <begin position="1"/>
        <end position="154"/>
    </location>
</feature>
<comment type="caution">
    <text evidence="2">The sequence shown here is derived from an EMBL/GenBank/DDBJ whole genome shotgun (WGS) entry which is preliminary data.</text>
</comment>
<protein>
    <submittedName>
        <fullName evidence="2">Uncharacterized protein</fullName>
    </submittedName>
</protein>
<feature type="compositionally biased region" description="Basic and acidic residues" evidence="1">
    <location>
        <begin position="96"/>
        <end position="134"/>
    </location>
</feature>
<accession>A0A0F9KEH9</accession>
<name>A0A0F9KEH9_9ZZZZ</name>
<organism evidence="2">
    <name type="scientific">marine sediment metagenome</name>
    <dbReference type="NCBI Taxonomy" id="412755"/>
    <lineage>
        <taxon>unclassified sequences</taxon>
        <taxon>metagenomes</taxon>
        <taxon>ecological metagenomes</taxon>
    </lineage>
</organism>
<dbReference type="AlphaFoldDB" id="A0A0F9KEH9"/>
<evidence type="ECO:0000256" key="1">
    <source>
        <dbReference type="SAM" id="MobiDB-lite"/>
    </source>
</evidence>
<feature type="compositionally biased region" description="Polar residues" evidence="1">
    <location>
        <begin position="7"/>
        <end position="22"/>
    </location>
</feature>
<feature type="compositionally biased region" description="Basic and acidic residues" evidence="1">
    <location>
        <begin position="324"/>
        <end position="338"/>
    </location>
</feature>